<keyword evidence="3" id="KW-1185">Reference proteome</keyword>
<evidence type="ECO:0000256" key="1">
    <source>
        <dbReference type="SAM" id="Phobius"/>
    </source>
</evidence>
<evidence type="ECO:0008006" key="4">
    <source>
        <dbReference type="Google" id="ProtNLM"/>
    </source>
</evidence>
<feature type="transmembrane region" description="Helical" evidence="1">
    <location>
        <begin position="144"/>
        <end position="164"/>
    </location>
</feature>
<keyword evidence="1" id="KW-1133">Transmembrane helix</keyword>
<dbReference type="Proteomes" id="UP000812961">
    <property type="component" value="Unassembled WGS sequence"/>
</dbReference>
<name>A0ABS7GHL2_9BACT</name>
<evidence type="ECO:0000313" key="2">
    <source>
        <dbReference type="EMBL" id="MBW8687168.1"/>
    </source>
</evidence>
<feature type="transmembrane region" description="Helical" evidence="1">
    <location>
        <begin position="16"/>
        <end position="37"/>
    </location>
</feature>
<proteinExistence type="predicted"/>
<sequence length="275" mass="31433">MNQHISVGKAISRGHLILTFPFIVILSASAGGCIYLNRQGLIPTWMLITGIVLSIVLACLYWSFFVIKWRLWAFEHVRDVHELKQTAIEQGLIWPDDSLFTRTEIRSTADKVRWMALQGRFYEQESIEDDLTIPSEIVIPYSASGIYVEIGTIFLCLPCAILFLRRQELRIAGIILLVAIGLMTVLKLWNSKKKKPPIIISNKGIQAGNAVFSEWRNVRNPSVVKQGSANTARWFLHYTYPGGQVHIDINDYNTSVLQLKYLLKLYRARNQQRTV</sequence>
<feature type="transmembrane region" description="Helical" evidence="1">
    <location>
        <begin position="171"/>
        <end position="189"/>
    </location>
</feature>
<accession>A0ABS7GHL2</accession>
<protein>
    <recommendedName>
        <fullName evidence="4">PH domain-containing protein</fullName>
    </recommendedName>
</protein>
<reference evidence="2 3" key="1">
    <citation type="submission" date="2021-08" db="EMBL/GenBank/DDBJ databases">
        <title>The genome sequence of Chitinophaga sp. B61.</title>
        <authorList>
            <person name="Zhang X."/>
        </authorList>
    </citation>
    <scope>NUCLEOTIDE SEQUENCE [LARGE SCALE GENOMIC DNA]</scope>
    <source>
        <strain evidence="2 3">B61</strain>
    </source>
</reference>
<organism evidence="2 3">
    <name type="scientific">Chitinophaga rhizophila</name>
    <dbReference type="NCBI Taxonomy" id="2866212"/>
    <lineage>
        <taxon>Bacteria</taxon>
        <taxon>Pseudomonadati</taxon>
        <taxon>Bacteroidota</taxon>
        <taxon>Chitinophagia</taxon>
        <taxon>Chitinophagales</taxon>
        <taxon>Chitinophagaceae</taxon>
        <taxon>Chitinophaga</taxon>
    </lineage>
</organism>
<feature type="transmembrane region" description="Helical" evidence="1">
    <location>
        <begin position="44"/>
        <end position="64"/>
    </location>
</feature>
<gene>
    <name evidence="2" type="ORF">K1Y79_22715</name>
</gene>
<evidence type="ECO:0000313" key="3">
    <source>
        <dbReference type="Proteomes" id="UP000812961"/>
    </source>
</evidence>
<keyword evidence="1" id="KW-0812">Transmembrane</keyword>
<dbReference type="EMBL" id="JAICCF010000004">
    <property type="protein sequence ID" value="MBW8687168.1"/>
    <property type="molecule type" value="Genomic_DNA"/>
</dbReference>
<dbReference type="RefSeq" id="WP_220252491.1">
    <property type="nucleotide sequence ID" value="NZ_JAICCF010000004.1"/>
</dbReference>
<comment type="caution">
    <text evidence="2">The sequence shown here is derived from an EMBL/GenBank/DDBJ whole genome shotgun (WGS) entry which is preliminary data.</text>
</comment>
<keyword evidence="1" id="KW-0472">Membrane</keyword>